<proteinExistence type="predicted"/>
<feature type="region of interest" description="Disordered" evidence="1">
    <location>
        <begin position="170"/>
        <end position="189"/>
    </location>
</feature>
<reference evidence="2" key="1">
    <citation type="journal article" date="2021" name="Sci. Rep.">
        <title>Diploid genomic architecture of Nitzschia inconspicua, an elite biomass production diatom.</title>
        <authorList>
            <person name="Oliver A."/>
            <person name="Podell S."/>
            <person name="Pinowska A."/>
            <person name="Traller J.C."/>
            <person name="Smith S.R."/>
            <person name="McClure R."/>
            <person name="Beliaev A."/>
            <person name="Bohutskyi P."/>
            <person name="Hill E.A."/>
            <person name="Rabines A."/>
            <person name="Zheng H."/>
            <person name="Allen L.Z."/>
            <person name="Kuo A."/>
            <person name="Grigoriev I.V."/>
            <person name="Allen A.E."/>
            <person name="Hazlebeck D."/>
            <person name="Allen E.E."/>
        </authorList>
    </citation>
    <scope>NUCLEOTIDE SEQUENCE</scope>
    <source>
        <strain evidence="2">Hildebrandi</strain>
    </source>
</reference>
<name>A0A9K3LHN9_9STRA</name>
<organism evidence="2 3">
    <name type="scientific">Nitzschia inconspicua</name>
    <dbReference type="NCBI Taxonomy" id="303405"/>
    <lineage>
        <taxon>Eukaryota</taxon>
        <taxon>Sar</taxon>
        <taxon>Stramenopiles</taxon>
        <taxon>Ochrophyta</taxon>
        <taxon>Bacillariophyta</taxon>
        <taxon>Bacillariophyceae</taxon>
        <taxon>Bacillariophycidae</taxon>
        <taxon>Bacillariales</taxon>
        <taxon>Bacillariaceae</taxon>
        <taxon>Nitzschia</taxon>
    </lineage>
</organism>
<feature type="compositionally biased region" description="Basic and acidic residues" evidence="1">
    <location>
        <begin position="170"/>
        <end position="187"/>
    </location>
</feature>
<evidence type="ECO:0000313" key="3">
    <source>
        <dbReference type="Proteomes" id="UP000693970"/>
    </source>
</evidence>
<evidence type="ECO:0000313" key="2">
    <source>
        <dbReference type="EMBL" id="KAG7361116.1"/>
    </source>
</evidence>
<dbReference type="Proteomes" id="UP000693970">
    <property type="component" value="Unassembled WGS sequence"/>
</dbReference>
<dbReference type="PANTHER" id="PTHR33129">
    <property type="entry name" value="PROTEIN KINASE DOMAIN-CONTAINING PROTEIN-RELATED"/>
    <property type="match status" value="1"/>
</dbReference>
<dbReference type="OrthoDB" id="54301at2759"/>
<keyword evidence="3" id="KW-1185">Reference proteome</keyword>
<protein>
    <submittedName>
        <fullName evidence="2">Uncharacterized protein</fullName>
    </submittedName>
</protein>
<gene>
    <name evidence="2" type="ORF">IV203_036216</name>
</gene>
<dbReference type="EMBL" id="JAGRRH010000013">
    <property type="protein sequence ID" value="KAG7361116.1"/>
    <property type="molecule type" value="Genomic_DNA"/>
</dbReference>
<dbReference type="PANTHER" id="PTHR33129:SF1">
    <property type="entry name" value="ATP-BINDING PROTEIN"/>
    <property type="match status" value="1"/>
</dbReference>
<dbReference type="AlphaFoldDB" id="A0A9K3LHN9"/>
<sequence length="856" mass="97968">MFTFFKINSEKKLEWDHDPQDLSAFIVLVTFMKHQLGYSTYILSNRRNQKEITKKYSTIGHSTIRVISQFDVALETSISCLSAWMCVIGIDALKTFLGANRDRPFAHARLKRVLEAIRDPAAPNIEEPAGVPDIDQEEMSEKEFEALTPETRVPLVAGWKDEVRKQKDEVRKQKDEVRKQKEHEARMRQLQQPDVIQPSVWHALEPSLFDRDIPLLDAIDKKEEEQGIKRKVRELDMETETANRDSKKRRIWKASLKPVTIPAPLGTKWYQGLTEESELFIRECTIDCFEIMWKAVEGEKKEWNTQGPKGQVAFIITGPPGLGKSWSSNTIVWQLLKKRQNIWFHSASDHTLTTFAFEGDAKHPTIVDRPEEDVIRRKPSEGTWFLYDSIGGSSGTANMIPFQHQNVCVPCVIFSSPKDTNYKQGIKRMEAGLVWYLWMPSWEWPELKAVMPSFYKEYGGGTALGEFEKFISALHGLWGGIPRRLTKYCETFRLCGPEAALGASEEEFKAELNSLSVALMSHGPRIVRGMLDNLGESRESGSSLRTVEPPSWLLFPVPIDSEWGPYMRKTYKFCSRQAELGFLDHLAEQETNAVRRFCRDVFKVPGTIGIAFERFAHFVLTRTESNKFRWKQYVSGKVEDFRDSRDLVELPKCLDQKCEMKENLGFFRSAIEECIRNNRSVVIDPIGDQQDAIDMFVVCKLDGRGWCVLAMQDTISKTHSFHPVKILEYRQAAEEAFRAAMPDQEVRDDFFLHVVVVPKEEDNKPFRLQGATMTKLALFDHVVSKFQEIGLGAPSELDNWTCSKAKKVCQAAKLKGYSQLNTNQVKMAGAEILLLNAAEEKVKGLTWVLDGFFNQT</sequence>
<evidence type="ECO:0000256" key="1">
    <source>
        <dbReference type="SAM" id="MobiDB-lite"/>
    </source>
</evidence>
<accession>A0A9K3LHN9</accession>
<dbReference type="InterPro" id="IPR052980">
    <property type="entry name" value="Crinkler_effector"/>
</dbReference>
<reference evidence="2" key="2">
    <citation type="submission" date="2021-04" db="EMBL/GenBank/DDBJ databases">
        <authorList>
            <person name="Podell S."/>
        </authorList>
    </citation>
    <scope>NUCLEOTIDE SEQUENCE</scope>
    <source>
        <strain evidence="2">Hildebrandi</strain>
    </source>
</reference>
<comment type="caution">
    <text evidence="2">The sequence shown here is derived from an EMBL/GenBank/DDBJ whole genome shotgun (WGS) entry which is preliminary data.</text>
</comment>